<dbReference type="EMBL" id="CAJGYO010000001">
    <property type="protein sequence ID" value="CAD6201584.1"/>
    <property type="molecule type" value="Genomic_DNA"/>
</dbReference>
<protein>
    <recommendedName>
        <fullName evidence="12">Chloroplast envelope membrane protein</fullName>
    </recommendedName>
</protein>
<comment type="subcellular location">
    <subcellularLocation>
        <location evidence="1">Membrane</location>
        <topology evidence="1">Multi-pass membrane protein</topology>
    </subcellularLocation>
</comment>
<evidence type="ECO:0000256" key="6">
    <source>
        <dbReference type="ARBA" id="ARBA00023065"/>
    </source>
</evidence>
<evidence type="ECO:0008006" key="12">
    <source>
        <dbReference type="Google" id="ProtNLM"/>
    </source>
</evidence>
<reference evidence="10" key="1">
    <citation type="submission" date="2020-10" db="EMBL/GenBank/DDBJ databases">
        <authorList>
            <person name="Han B."/>
            <person name="Lu T."/>
            <person name="Zhao Q."/>
            <person name="Huang X."/>
            <person name="Zhao Y."/>
        </authorList>
    </citation>
    <scope>NUCLEOTIDE SEQUENCE</scope>
</reference>
<keyword evidence="11" id="KW-1185">Reference proteome</keyword>
<keyword evidence="7 9" id="KW-0472">Membrane</keyword>
<feature type="transmembrane region" description="Helical" evidence="9">
    <location>
        <begin position="329"/>
        <end position="350"/>
    </location>
</feature>
<dbReference type="GO" id="GO:1902600">
    <property type="term" value="P:proton transmembrane transport"/>
    <property type="evidence" value="ECO:0007669"/>
    <property type="project" value="UniProtKB-KW"/>
</dbReference>
<keyword evidence="4" id="KW-0375">Hydrogen ion transport</keyword>
<comment type="caution">
    <text evidence="10">The sequence shown here is derived from an EMBL/GenBank/DDBJ whole genome shotgun (WGS) entry which is preliminary data.</text>
</comment>
<keyword evidence="6" id="KW-0406">Ion transport</keyword>
<dbReference type="PANTHER" id="PTHR33650">
    <property type="entry name" value="CHLOROPLAST ENVELOPE MEMBRANE PROTEIN-RELATED"/>
    <property type="match status" value="1"/>
</dbReference>
<evidence type="ECO:0000256" key="4">
    <source>
        <dbReference type="ARBA" id="ARBA00022781"/>
    </source>
</evidence>
<comment type="similarity">
    <text evidence="8">Belongs to the CemA family.</text>
</comment>
<evidence type="ECO:0000256" key="3">
    <source>
        <dbReference type="ARBA" id="ARBA00022692"/>
    </source>
</evidence>
<keyword evidence="2" id="KW-0813">Transport</keyword>
<accession>A0A811M9C4</accession>
<dbReference type="PANTHER" id="PTHR33650:SF1">
    <property type="entry name" value="CHLOROPLAST ENVELOPE MEMBRANE PROTEIN"/>
    <property type="match status" value="1"/>
</dbReference>
<dbReference type="InterPro" id="IPR004282">
    <property type="entry name" value="CemA"/>
</dbReference>
<proteinExistence type="inferred from homology"/>
<evidence type="ECO:0000256" key="1">
    <source>
        <dbReference type="ARBA" id="ARBA00004141"/>
    </source>
</evidence>
<evidence type="ECO:0000256" key="8">
    <source>
        <dbReference type="ARBA" id="ARBA00043980"/>
    </source>
</evidence>
<dbReference type="GO" id="GO:0016020">
    <property type="term" value="C:membrane"/>
    <property type="evidence" value="ECO:0007669"/>
    <property type="project" value="UniProtKB-SubCell"/>
</dbReference>
<feature type="transmembrane region" description="Helical" evidence="9">
    <location>
        <begin position="371"/>
        <end position="389"/>
    </location>
</feature>
<feature type="transmembrane region" description="Helical" evidence="9">
    <location>
        <begin position="412"/>
        <end position="433"/>
    </location>
</feature>
<dbReference type="AlphaFoldDB" id="A0A811M9C4"/>
<evidence type="ECO:0000256" key="7">
    <source>
        <dbReference type="ARBA" id="ARBA00023136"/>
    </source>
</evidence>
<keyword evidence="5 9" id="KW-1133">Transmembrane helix</keyword>
<evidence type="ECO:0000313" key="10">
    <source>
        <dbReference type="EMBL" id="CAD6201584.1"/>
    </source>
</evidence>
<evidence type="ECO:0000256" key="2">
    <source>
        <dbReference type="ARBA" id="ARBA00022448"/>
    </source>
</evidence>
<evidence type="ECO:0000256" key="5">
    <source>
        <dbReference type="ARBA" id="ARBA00022989"/>
    </source>
</evidence>
<gene>
    <name evidence="10" type="ORF">NCGR_LOCUS79</name>
</gene>
<evidence type="ECO:0000313" key="11">
    <source>
        <dbReference type="Proteomes" id="UP000604825"/>
    </source>
</evidence>
<organism evidence="10 11">
    <name type="scientific">Miscanthus lutarioriparius</name>
    <dbReference type="NCBI Taxonomy" id="422564"/>
    <lineage>
        <taxon>Eukaryota</taxon>
        <taxon>Viridiplantae</taxon>
        <taxon>Streptophyta</taxon>
        <taxon>Embryophyta</taxon>
        <taxon>Tracheophyta</taxon>
        <taxon>Spermatophyta</taxon>
        <taxon>Magnoliopsida</taxon>
        <taxon>Liliopsida</taxon>
        <taxon>Poales</taxon>
        <taxon>Poaceae</taxon>
        <taxon>PACMAD clade</taxon>
        <taxon>Panicoideae</taxon>
        <taxon>Andropogonodae</taxon>
        <taxon>Andropogoneae</taxon>
        <taxon>Saccharinae</taxon>
        <taxon>Miscanthus</taxon>
    </lineage>
</organism>
<keyword evidence="3 9" id="KW-0812">Transmembrane</keyword>
<dbReference type="Pfam" id="PF03040">
    <property type="entry name" value="CemA"/>
    <property type="match status" value="1"/>
</dbReference>
<evidence type="ECO:0000256" key="9">
    <source>
        <dbReference type="SAM" id="Phobius"/>
    </source>
</evidence>
<sequence length="454" mass="52181">MGRRSSNLQRDIPVFLLLVLSQGEDERLIVIASGEKKRRGRGRSPLLPASDVQIAAAASMLRWYLASNGIALRFPIEGSTLRGVCARGVLALGSHRSRRARLRRHAAVFAKRRRRRPSKWQRPWWKTFFSDWNDDEESLAGLREDDELLEEIGADQELSENEKFETWRRKAEAIVELREAQQDAMNAEQRSWQDWISGGGGGASGSGGGDWGGEASLVDQITDDPAEIVWDKGVIEVLRNTVDEDYEDMLFEDRVFMYASTNSAKFLALLIVVPWVIDFLVHDYVMMPFLERMYYMEHYLITDMSRRCHLQLSYLMIELRDDWRLENRAAFANIWSDMVYGIVLFLLMCFNQSKVAMLKFTGYKLLNKISDSGKAFLIIIVSDILLGYHSESGWHTLVEVILEHYGLEADEAAVTFFVSLFPVALDVYIKFWVYKYLPRLSPSVGNVLDEIKRH</sequence>
<name>A0A811M9C4_9POAL</name>
<dbReference type="Proteomes" id="UP000604825">
    <property type="component" value="Unassembled WGS sequence"/>
</dbReference>
<feature type="transmembrane region" description="Helical" evidence="9">
    <location>
        <begin position="266"/>
        <end position="287"/>
    </location>
</feature>
<dbReference type="OrthoDB" id="1748043at2759"/>